<organism evidence="5 6">
    <name type="scientific">Chitinophaga rupis</name>
    <dbReference type="NCBI Taxonomy" id="573321"/>
    <lineage>
        <taxon>Bacteria</taxon>
        <taxon>Pseudomonadati</taxon>
        <taxon>Bacteroidota</taxon>
        <taxon>Chitinophagia</taxon>
        <taxon>Chitinophagales</taxon>
        <taxon>Chitinophagaceae</taxon>
        <taxon>Chitinophaga</taxon>
    </lineage>
</organism>
<keyword evidence="3" id="KW-0804">Transcription</keyword>
<dbReference type="InterPro" id="IPR009057">
    <property type="entry name" value="Homeodomain-like_sf"/>
</dbReference>
<dbReference type="InterPro" id="IPR037923">
    <property type="entry name" value="HTH-like"/>
</dbReference>
<dbReference type="Gene3D" id="1.10.10.60">
    <property type="entry name" value="Homeodomain-like"/>
    <property type="match status" value="2"/>
</dbReference>
<dbReference type="PROSITE" id="PS00041">
    <property type="entry name" value="HTH_ARAC_FAMILY_1"/>
    <property type="match status" value="1"/>
</dbReference>
<dbReference type="SMART" id="SM00342">
    <property type="entry name" value="HTH_ARAC"/>
    <property type="match status" value="1"/>
</dbReference>
<protein>
    <submittedName>
        <fullName evidence="5">AraC-type DNA-binding protein</fullName>
    </submittedName>
</protein>
<reference evidence="5 6" key="1">
    <citation type="submission" date="2016-10" db="EMBL/GenBank/DDBJ databases">
        <authorList>
            <person name="de Groot N.N."/>
        </authorList>
    </citation>
    <scope>NUCLEOTIDE SEQUENCE [LARGE SCALE GENOMIC DNA]</scope>
    <source>
        <strain evidence="5 6">DSM 21039</strain>
    </source>
</reference>
<dbReference type="OrthoDB" id="636258at2"/>
<dbReference type="STRING" id="573321.SAMN04488505_104368"/>
<dbReference type="GO" id="GO:0003700">
    <property type="term" value="F:DNA-binding transcription factor activity"/>
    <property type="evidence" value="ECO:0007669"/>
    <property type="project" value="InterPro"/>
</dbReference>
<dbReference type="Pfam" id="PF02311">
    <property type="entry name" value="AraC_binding"/>
    <property type="match status" value="1"/>
</dbReference>
<dbReference type="GO" id="GO:0043565">
    <property type="term" value="F:sequence-specific DNA binding"/>
    <property type="evidence" value="ECO:0007669"/>
    <property type="project" value="InterPro"/>
</dbReference>
<evidence type="ECO:0000313" key="6">
    <source>
        <dbReference type="Proteomes" id="UP000198984"/>
    </source>
</evidence>
<dbReference type="Proteomes" id="UP000198984">
    <property type="component" value="Unassembled WGS sequence"/>
</dbReference>
<dbReference type="RefSeq" id="WP_089915285.1">
    <property type="nucleotide sequence ID" value="NZ_FOBB01000004.1"/>
</dbReference>
<dbReference type="AlphaFoldDB" id="A0A1H7Y9Y1"/>
<feature type="domain" description="HTH araC/xylS-type" evidence="4">
    <location>
        <begin position="174"/>
        <end position="274"/>
    </location>
</feature>
<gene>
    <name evidence="5" type="ORF">SAMN04488505_104368</name>
</gene>
<accession>A0A1H7Y9Y1</accession>
<evidence type="ECO:0000313" key="5">
    <source>
        <dbReference type="EMBL" id="SEM42755.1"/>
    </source>
</evidence>
<proteinExistence type="predicted"/>
<dbReference type="EMBL" id="FOBB01000004">
    <property type="protein sequence ID" value="SEM42755.1"/>
    <property type="molecule type" value="Genomic_DNA"/>
</dbReference>
<name>A0A1H7Y9Y1_9BACT</name>
<keyword evidence="6" id="KW-1185">Reference proteome</keyword>
<dbReference type="InterPro" id="IPR003313">
    <property type="entry name" value="AraC-bd"/>
</dbReference>
<dbReference type="PROSITE" id="PS01124">
    <property type="entry name" value="HTH_ARAC_FAMILY_2"/>
    <property type="match status" value="1"/>
</dbReference>
<evidence type="ECO:0000256" key="3">
    <source>
        <dbReference type="ARBA" id="ARBA00023163"/>
    </source>
</evidence>
<dbReference type="PANTHER" id="PTHR43280:SF2">
    <property type="entry name" value="HTH-TYPE TRANSCRIPTIONAL REGULATOR EXSA"/>
    <property type="match status" value="1"/>
</dbReference>
<sequence length="277" mass="32637">MEIRNLYQLYELELLETGSYPARAYKKTFFEMAFILEGKGIQHINQHQLPYSPDKLFLMFPEDLHRFEVQETTRFFFIRFNDSYLKSQSVEWIKKMEFIFHTHNHLPGCILKTITDKPLVRAIIEALIRETGSEHPQRSFVMAQLVNTIITLAARNITLQGNAAAQKQIPGPALPLLNYIHEHIYDPERLKAEKMAAHFNISPNYISEYFKKITGEGLQQYITTYRLKLIETRLRFTDNRIGDIAYEFGFTDESHLNRIFKKYKGQNPTAYRKQHVL</sequence>
<evidence type="ECO:0000256" key="1">
    <source>
        <dbReference type="ARBA" id="ARBA00023015"/>
    </source>
</evidence>
<dbReference type="SUPFAM" id="SSF51215">
    <property type="entry name" value="Regulatory protein AraC"/>
    <property type="match status" value="1"/>
</dbReference>
<dbReference type="SUPFAM" id="SSF46689">
    <property type="entry name" value="Homeodomain-like"/>
    <property type="match status" value="1"/>
</dbReference>
<keyword evidence="1" id="KW-0805">Transcription regulation</keyword>
<dbReference type="Pfam" id="PF12833">
    <property type="entry name" value="HTH_18"/>
    <property type="match status" value="1"/>
</dbReference>
<evidence type="ECO:0000256" key="2">
    <source>
        <dbReference type="ARBA" id="ARBA00023125"/>
    </source>
</evidence>
<keyword evidence="2 5" id="KW-0238">DNA-binding</keyword>
<evidence type="ECO:0000259" key="4">
    <source>
        <dbReference type="PROSITE" id="PS01124"/>
    </source>
</evidence>
<dbReference type="PANTHER" id="PTHR43280">
    <property type="entry name" value="ARAC-FAMILY TRANSCRIPTIONAL REGULATOR"/>
    <property type="match status" value="1"/>
</dbReference>
<dbReference type="InterPro" id="IPR018062">
    <property type="entry name" value="HTH_AraC-typ_CS"/>
</dbReference>
<dbReference type="InterPro" id="IPR018060">
    <property type="entry name" value="HTH_AraC"/>
</dbReference>